<protein>
    <recommendedName>
        <fullName evidence="3">ABC transporter</fullName>
    </recommendedName>
</protein>
<proteinExistence type="predicted"/>
<feature type="transmembrane region" description="Helical" evidence="1">
    <location>
        <begin position="126"/>
        <end position="154"/>
    </location>
</feature>
<comment type="caution">
    <text evidence="2">The sequence shown here is derived from an EMBL/GenBank/DDBJ whole genome shotgun (WGS) entry which is preliminary data.</text>
</comment>
<evidence type="ECO:0000256" key="1">
    <source>
        <dbReference type="SAM" id="Phobius"/>
    </source>
</evidence>
<dbReference type="Proteomes" id="UP000886188">
    <property type="component" value="Unassembled WGS sequence"/>
</dbReference>
<feature type="transmembrane region" description="Helical" evidence="1">
    <location>
        <begin position="200"/>
        <end position="224"/>
    </location>
</feature>
<reference evidence="2" key="1">
    <citation type="journal article" date="2020" name="mSystems">
        <title>Genome- and Community-Level Interaction Insights into Carbon Utilization and Element Cycling Functions of Hydrothermarchaeota in Hydrothermal Sediment.</title>
        <authorList>
            <person name="Zhou Z."/>
            <person name="Liu Y."/>
            <person name="Xu W."/>
            <person name="Pan J."/>
            <person name="Luo Z.H."/>
            <person name="Li M."/>
        </authorList>
    </citation>
    <scope>NUCLEOTIDE SEQUENCE [LARGE SCALE GENOMIC DNA]</scope>
    <source>
        <strain evidence="2">HyVt-346</strain>
    </source>
</reference>
<dbReference type="PANTHER" id="PTHR37305">
    <property type="entry name" value="INTEGRAL MEMBRANE PROTEIN-RELATED"/>
    <property type="match status" value="1"/>
</dbReference>
<dbReference type="AlphaFoldDB" id="A0A7V1GEE8"/>
<dbReference type="Pfam" id="PF12679">
    <property type="entry name" value="ABC2_membrane_2"/>
    <property type="match status" value="1"/>
</dbReference>
<dbReference type="PANTHER" id="PTHR37305:SF1">
    <property type="entry name" value="MEMBRANE PROTEIN"/>
    <property type="match status" value="1"/>
</dbReference>
<feature type="transmembrane region" description="Helical" evidence="1">
    <location>
        <begin position="244"/>
        <end position="263"/>
    </location>
</feature>
<gene>
    <name evidence="2" type="ORF">ENH88_10335</name>
</gene>
<dbReference type="GO" id="GO:0005886">
    <property type="term" value="C:plasma membrane"/>
    <property type="evidence" value="ECO:0007669"/>
    <property type="project" value="UniProtKB-SubCell"/>
</dbReference>
<feature type="transmembrane region" description="Helical" evidence="1">
    <location>
        <begin position="166"/>
        <end position="188"/>
    </location>
</feature>
<keyword evidence="1" id="KW-0812">Transmembrane</keyword>
<dbReference type="RefSeq" id="WP_304182167.1">
    <property type="nucleotide sequence ID" value="NZ_DRGM01000111.1"/>
</dbReference>
<name>A0A7V1GEE8_9GAMM</name>
<dbReference type="GO" id="GO:0140359">
    <property type="term" value="F:ABC-type transporter activity"/>
    <property type="evidence" value="ECO:0007669"/>
    <property type="project" value="InterPro"/>
</dbReference>
<keyword evidence="1" id="KW-1133">Transmembrane helix</keyword>
<feature type="transmembrane region" description="Helical" evidence="1">
    <location>
        <begin position="82"/>
        <end position="105"/>
    </location>
</feature>
<feature type="transmembrane region" description="Helical" evidence="1">
    <location>
        <begin position="26"/>
        <end position="45"/>
    </location>
</feature>
<organism evidence="2">
    <name type="scientific">Pseudoalteromonas prydzensis</name>
    <dbReference type="NCBI Taxonomy" id="182141"/>
    <lineage>
        <taxon>Bacteria</taxon>
        <taxon>Pseudomonadati</taxon>
        <taxon>Pseudomonadota</taxon>
        <taxon>Gammaproteobacteria</taxon>
        <taxon>Alteromonadales</taxon>
        <taxon>Pseudoalteromonadaceae</taxon>
        <taxon>Pseudoalteromonas</taxon>
    </lineage>
</organism>
<evidence type="ECO:0008006" key="3">
    <source>
        <dbReference type="Google" id="ProtNLM"/>
    </source>
</evidence>
<sequence>MTQLHPQRLLKIAQFELVRLFLTKRGLLAVAAFSICWLLILRYPIGQAVSLISSPQIADFAQQVFGAIGLSKLLDWPEAELAMYWLIALYSFPSFCLFLCSDQLVGDKQRGTLRFLSLRATRNEMLFGRFLGQVFILAALLIVTLVAAVAVMAFREPALLMTGLSRSFILFCYLLIAVLPFIALMTLLNTFARSARLTVVLAILFFAGGNIVVGILSWQIPAMAMLDYIFPGVQLEQMAGQNAGLFNSLGIPIIQTAVMLALAQRIFARSSL</sequence>
<evidence type="ECO:0000313" key="2">
    <source>
        <dbReference type="EMBL" id="HEA16821.1"/>
    </source>
</evidence>
<accession>A0A7V1GEE8</accession>
<keyword evidence="1" id="KW-0472">Membrane</keyword>
<dbReference type="EMBL" id="DRGM01000111">
    <property type="protein sequence ID" value="HEA16821.1"/>
    <property type="molecule type" value="Genomic_DNA"/>
</dbReference>